<gene>
    <name evidence="5" type="ORF">PAP_05985</name>
</gene>
<protein>
    <recommendedName>
        <fullName evidence="4">Carbohydrate kinase PfkB domain-containing protein</fullName>
    </recommendedName>
</protein>
<dbReference type="HOGENOM" id="CLU_065902_3_1_2"/>
<evidence type="ECO:0000256" key="2">
    <source>
        <dbReference type="ARBA" id="ARBA00022679"/>
    </source>
</evidence>
<dbReference type="eggNOG" id="arCOG00016">
    <property type="taxonomic scope" value="Archaea"/>
</dbReference>
<evidence type="ECO:0000256" key="1">
    <source>
        <dbReference type="ARBA" id="ARBA00010688"/>
    </source>
</evidence>
<dbReference type="PANTHER" id="PTHR10584">
    <property type="entry name" value="SUGAR KINASE"/>
    <property type="match status" value="1"/>
</dbReference>
<name>A0A075LUE9_9EURY</name>
<dbReference type="STRING" id="1343739.PAP_05985"/>
<keyword evidence="2" id="KW-0808">Transferase</keyword>
<reference evidence="6" key="1">
    <citation type="submission" date="2013-06" db="EMBL/GenBank/DDBJ databases">
        <title>Complete Genome Sequence of Hyperthermophilic Palaeococcus pacificus DY20341T, Isolated from a Deep-Sea Hydrothermal Sediments.</title>
        <authorList>
            <person name="Zeng X."/>
            <person name="Shao Z."/>
        </authorList>
    </citation>
    <scope>NUCLEOTIDE SEQUENCE [LARGE SCALE GENOMIC DNA]</scope>
    <source>
        <strain evidence="6">DY20341</strain>
    </source>
</reference>
<dbReference type="Proteomes" id="UP000027981">
    <property type="component" value="Chromosome"/>
</dbReference>
<feature type="domain" description="Carbohydrate kinase PfkB" evidence="4">
    <location>
        <begin position="20"/>
        <end position="266"/>
    </location>
</feature>
<evidence type="ECO:0000256" key="3">
    <source>
        <dbReference type="ARBA" id="ARBA00022777"/>
    </source>
</evidence>
<dbReference type="SUPFAM" id="SSF53613">
    <property type="entry name" value="Ribokinase-like"/>
    <property type="match status" value="1"/>
</dbReference>
<organism evidence="5 6">
    <name type="scientific">Palaeococcus pacificus DY20341</name>
    <dbReference type="NCBI Taxonomy" id="1343739"/>
    <lineage>
        <taxon>Archaea</taxon>
        <taxon>Methanobacteriati</taxon>
        <taxon>Methanobacteriota</taxon>
        <taxon>Thermococci</taxon>
        <taxon>Thermococcales</taxon>
        <taxon>Thermococcaceae</taxon>
        <taxon>Palaeococcus</taxon>
    </lineage>
</organism>
<dbReference type="GeneID" id="24842319"/>
<dbReference type="AlphaFoldDB" id="A0A075LUE9"/>
<sequence length="281" mass="31373">MKVLVIGHLTKDVIIKGSERFERVGGGVYYSALALVTFGEVSILTKIGEDFPKEKLYELENCGIKVIALPSKQTTTYELRYLNEGERVLKLLARGEEMKPEELPELGGFDVVLANPVAGEIPKETLEILKNGELALDLQGIVREFKDGVRIGKIDSEVLRGVKILHADINEILSLGSFEKAIQILKENVEVALISNGGERGIAIKKGQIYAYYPPRTKIKDATGAGDTFLAAFTYFYRECPFIQALKMANAFTALFLERRSYDFSMEEVSKKAMEVRVERV</sequence>
<keyword evidence="3" id="KW-0418">Kinase</keyword>
<dbReference type="KEGG" id="ppac:PAP_05985"/>
<dbReference type="GO" id="GO:0016301">
    <property type="term" value="F:kinase activity"/>
    <property type="evidence" value="ECO:0007669"/>
    <property type="project" value="UniProtKB-KW"/>
</dbReference>
<evidence type="ECO:0000259" key="4">
    <source>
        <dbReference type="Pfam" id="PF00294"/>
    </source>
</evidence>
<evidence type="ECO:0000313" key="5">
    <source>
        <dbReference type="EMBL" id="AIF69597.1"/>
    </source>
</evidence>
<dbReference type="InterPro" id="IPR029056">
    <property type="entry name" value="Ribokinase-like"/>
</dbReference>
<dbReference type="RefSeq" id="WP_048165138.1">
    <property type="nucleotide sequence ID" value="NZ_CP006019.1"/>
</dbReference>
<comment type="similarity">
    <text evidence="1">Belongs to the carbohydrate kinase PfkB family.</text>
</comment>
<dbReference type="PANTHER" id="PTHR10584:SF166">
    <property type="entry name" value="RIBOKINASE"/>
    <property type="match status" value="1"/>
</dbReference>
<dbReference type="OrthoDB" id="26949at2157"/>
<dbReference type="EMBL" id="CP006019">
    <property type="protein sequence ID" value="AIF69597.1"/>
    <property type="molecule type" value="Genomic_DNA"/>
</dbReference>
<evidence type="ECO:0000313" key="6">
    <source>
        <dbReference type="Proteomes" id="UP000027981"/>
    </source>
</evidence>
<dbReference type="Gene3D" id="3.40.1190.20">
    <property type="match status" value="1"/>
</dbReference>
<dbReference type="InterPro" id="IPR011611">
    <property type="entry name" value="PfkB_dom"/>
</dbReference>
<proteinExistence type="inferred from homology"/>
<reference evidence="5 6" key="2">
    <citation type="journal article" date="2015" name="Genome Announc.">
        <title>Complete Genome Sequence of Hyperthermophilic Piezophilic Archaeon Palaeococcus pacificus DY20341T, Isolated from Deep-Sea Hydrothermal Sediments.</title>
        <authorList>
            <person name="Zeng X."/>
            <person name="Jebbar M."/>
            <person name="Shao Z."/>
        </authorList>
    </citation>
    <scope>NUCLEOTIDE SEQUENCE [LARGE SCALE GENOMIC DNA]</scope>
    <source>
        <strain evidence="5 6">DY20341</strain>
    </source>
</reference>
<accession>A0A075LUE9</accession>
<keyword evidence="6" id="KW-1185">Reference proteome</keyword>
<dbReference type="Pfam" id="PF00294">
    <property type="entry name" value="PfkB"/>
    <property type="match status" value="1"/>
</dbReference>